<sequence length="268" mass="29622">MTDWAKDEFMSQWDQKYVSTNLKSGARAYDKDFFLSVNSDLATQPELHPYSYALVAAACCGVGRADIVGQFFDHITADSSPSESEEVFLRLREAITIIFPYLGMPTCVPACYGMIGVVQRKGKQFASTKVLRKETVSEDDARKGKDLRAKIYKGVGNSEIFDLMSVYFTDLFTCSTVVTWGYLISKANEEVFKPEQSHLIVATSIMALGATRQTKSHVKATLGIGNTVKCVQTVVEAVCKIAEWADRPTTPVDVKELALQIEAALKSQ</sequence>
<name>A0ACC3A932_9EURO</name>
<gene>
    <name evidence="1" type="ORF">H2198_004283</name>
</gene>
<evidence type="ECO:0000313" key="1">
    <source>
        <dbReference type="EMBL" id="KAJ9657522.1"/>
    </source>
</evidence>
<protein>
    <submittedName>
        <fullName evidence="1">Uncharacterized protein</fullName>
    </submittedName>
</protein>
<accession>A0ACC3A932</accession>
<evidence type="ECO:0000313" key="2">
    <source>
        <dbReference type="Proteomes" id="UP001172386"/>
    </source>
</evidence>
<reference evidence="1" key="1">
    <citation type="submission" date="2022-10" db="EMBL/GenBank/DDBJ databases">
        <title>Culturing micro-colonial fungi from biological soil crusts in the Mojave desert and describing Neophaeococcomyces mojavensis, and introducing the new genera and species Taxawa tesnikishii.</title>
        <authorList>
            <person name="Kurbessoian T."/>
            <person name="Stajich J.E."/>
        </authorList>
    </citation>
    <scope>NUCLEOTIDE SEQUENCE</scope>
    <source>
        <strain evidence="1">JES_112</strain>
    </source>
</reference>
<dbReference type="Proteomes" id="UP001172386">
    <property type="component" value="Unassembled WGS sequence"/>
</dbReference>
<organism evidence="1 2">
    <name type="scientific">Neophaeococcomyces mojaviensis</name>
    <dbReference type="NCBI Taxonomy" id="3383035"/>
    <lineage>
        <taxon>Eukaryota</taxon>
        <taxon>Fungi</taxon>
        <taxon>Dikarya</taxon>
        <taxon>Ascomycota</taxon>
        <taxon>Pezizomycotina</taxon>
        <taxon>Eurotiomycetes</taxon>
        <taxon>Chaetothyriomycetidae</taxon>
        <taxon>Chaetothyriales</taxon>
        <taxon>Chaetothyriales incertae sedis</taxon>
        <taxon>Neophaeococcomyces</taxon>
    </lineage>
</organism>
<dbReference type="EMBL" id="JAPDRQ010000063">
    <property type="protein sequence ID" value="KAJ9657522.1"/>
    <property type="molecule type" value="Genomic_DNA"/>
</dbReference>
<keyword evidence="2" id="KW-1185">Reference proteome</keyword>
<proteinExistence type="predicted"/>
<comment type="caution">
    <text evidence="1">The sequence shown here is derived from an EMBL/GenBank/DDBJ whole genome shotgun (WGS) entry which is preliminary data.</text>
</comment>